<feature type="region of interest" description="Disordered" evidence="1">
    <location>
        <begin position="427"/>
        <end position="446"/>
    </location>
</feature>
<feature type="compositionally biased region" description="Basic and acidic residues" evidence="1">
    <location>
        <begin position="578"/>
        <end position="600"/>
    </location>
</feature>
<sequence>MDQTTFLNELLTVKDRVNEMASTFSRSPRLQFSQTAPIDMFSNHLEDVKARLNSMQASLNLLSMGSSQRASPLGVSPHWANRPNDFPSMPSAPSALPSGPLFWQLFNSVRADVRGLTDRIAGVEQDVSNLEDRLDDMRPNRFTPPESEDIPTSPLQHDYSVPYSRNGAHVDGHHDSIDHQGTPYLQKSYGVSSPSWVTPELSAQGTAECPAPEGVAFRDREIVALEDRVRELQGSLRYSEDLASQFRSERQSESNKVASLCQRLRDCTESNARYEVELDKSVTMAEGHDSAMQKLAQELTRKHELAMWEMSSRLHQKTQQCLAAQQQIQHLRSSMYDAQKENQEEMDDMLAKKDDLLHKIREVAARNSAVVSQQQEIISRGAAIMEKKDDEIDRLIQKLDKLQAADRNEQQERDSCAKMLIERLTRELSKTQENHRNEQRELAEKSEEVVELRKALTKALTPNLPRGGQPQPRARPTVSPFATPLGRRASSMQWSPQALPQSSKLPHEVRRADIWNTGSAGTRENLKFGVPGQIKHVVDQKDHDSPGTLESVATPSALNHASSHRVLHVDNFAKHHELLTRKSRSMADMRSRKGDGRETGPEQESAPGTPRSRLQAYVEADEGSGGEQRGGAA</sequence>
<gene>
    <name evidence="2" type="ORF">ZT3D7_G953</name>
</gene>
<name>A0A1X7REI7_ZYMT9</name>
<dbReference type="EMBL" id="LT853692">
    <property type="protein sequence ID" value="SMQ45808.1"/>
    <property type="molecule type" value="Genomic_DNA"/>
</dbReference>
<protein>
    <submittedName>
        <fullName evidence="2">Uncharacterized protein</fullName>
    </submittedName>
</protein>
<feature type="region of interest" description="Disordered" evidence="1">
    <location>
        <begin position="578"/>
        <end position="633"/>
    </location>
</feature>
<evidence type="ECO:0000313" key="2">
    <source>
        <dbReference type="EMBL" id="SMQ45808.1"/>
    </source>
</evidence>
<dbReference type="AlphaFoldDB" id="A0A1X7REI7"/>
<proteinExistence type="predicted"/>
<evidence type="ECO:0000256" key="1">
    <source>
        <dbReference type="SAM" id="MobiDB-lite"/>
    </source>
</evidence>
<dbReference type="Proteomes" id="UP000215127">
    <property type="component" value="Chromosome 1"/>
</dbReference>
<reference evidence="2 3" key="1">
    <citation type="submission" date="2016-06" db="EMBL/GenBank/DDBJ databases">
        <authorList>
            <person name="Kjaerup R.B."/>
            <person name="Dalgaard T.S."/>
            <person name="Juul-Madsen H.R."/>
        </authorList>
    </citation>
    <scope>NUCLEOTIDE SEQUENCE [LARGE SCALE GENOMIC DNA]</scope>
</reference>
<accession>A0A1X7REI7</accession>
<evidence type="ECO:0000313" key="3">
    <source>
        <dbReference type="Proteomes" id="UP000215127"/>
    </source>
</evidence>
<organism evidence="2 3">
    <name type="scientific">Zymoseptoria tritici (strain ST99CH_3D7)</name>
    <dbReference type="NCBI Taxonomy" id="1276538"/>
    <lineage>
        <taxon>Eukaryota</taxon>
        <taxon>Fungi</taxon>
        <taxon>Dikarya</taxon>
        <taxon>Ascomycota</taxon>
        <taxon>Pezizomycotina</taxon>
        <taxon>Dothideomycetes</taxon>
        <taxon>Dothideomycetidae</taxon>
        <taxon>Mycosphaerellales</taxon>
        <taxon>Mycosphaerellaceae</taxon>
        <taxon>Zymoseptoria</taxon>
    </lineage>
</organism>
<keyword evidence="3" id="KW-1185">Reference proteome</keyword>